<proteinExistence type="predicted"/>
<protein>
    <submittedName>
        <fullName evidence="1">Uncharacterized protein</fullName>
    </submittedName>
</protein>
<dbReference type="EMBL" id="QSRD01000277">
    <property type="protein sequence ID" value="RGK86834.1"/>
    <property type="molecule type" value="Genomic_DNA"/>
</dbReference>
<organism evidence="1 2">
    <name type="scientific">Prevotella disiens</name>
    <dbReference type="NCBI Taxonomy" id="28130"/>
    <lineage>
        <taxon>Bacteria</taxon>
        <taxon>Pseudomonadati</taxon>
        <taxon>Bacteroidota</taxon>
        <taxon>Bacteroidia</taxon>
        <taxon>Bacteroidales</taxon>
        <taxon>Prevotellaceae</taxon>
        <taxon>Prevotella</taxon>
    </lineage>
</organism>
<dbReference type="AlphaFoldDB" id="A0A3E4Q3H6"/>
<accession>A0A3E4Q3H6</accession>
<comment type="caution">
    <text evidence="1">The sequence shown here is derived from an EMBL/GenBank/DDBJ whole genome shotgun (WGS) entry which is preliminary data.</text>
</comment>
<reference evidence="1 2" key="1">
    <citation type="submission" date="2018-08" db="EMBL/GenBank/DDBJ databases">
        <title>A genome reference for cultivated species of the human gut microbiota.</title>
        <authorList>
            <person name="Zou Y."/>
            <person name="Xue W."/>
            <person name="Luo G."/>
        </authorList>
    </citation>
    <scope>NUCLEOTIDE SEQUENCE [LARGE SCALE GENOMIC DNA]</scope>
    <source>
        <strain evidence="1 2">TF09-12</strain>
    </source>
</reference>
<sequence length="127" mass="14447">MAQQRGKDESLRKVLDKMFAHIDKNKVPTGLLRDYAEEYEDLDIFTGSVPLTEYNAADYIKYGYLLSTIKSADLIGIISKDIETSYSANKSHNTKNTISLNIALYKYSQIKENALKDGLIEYKNNQV</sequence>
<evidence type="ECO:0000313" key="1">
    <source>
        <dbReference type="EMBL" id="RGK86834.1"/>
    </source>
</evidence>
<dbReference type="Proteomes" id="UP000260835">
    <property type="component" value="Unassembled WGS sequence"/>
</dbReference>
<name>A0A3E4Q3H6_9BACT</name>
<gene>
    <name evidence="1" type="ORF">DXC89_12505</name>
</gene>
<feature type="non-terminal residue" evidence="1">
    <location>
        <position position="127"/>
    </location>
</feature>
<evidence type="ECO:0000313" key="2">
    <source>
        <dbReference type="Proteomes" id="UP000260835"/>
    </source>
</evidence>